<sequence length="251" mass="27748">MTAQLTPLYDEAQAYAMGLQRVITRAGVYSPRSAQVNIGPSEVGHECTRYLAYKMLDWDAPNKQSSGSWPAQIGTAVHAYLEKVFGQVPGAMTEIRVQVRAGLAGTVDLYDKEEGGITDWKTAGSTSLKRYKKEGGTRRQWIQQDLYGLGIWNLQSPEWPINWVALAIIPTAGAISDMHYMRKPWDMQNALDALARIDTIQTVLSVLDVEANPAMWEQIPASPDSNCGWCPYYKPFSTDPSLGCAGDSVRT</sequence>
<organism evidence="2">
    <name type="scientific">uncultured Caudovirales phage</name>
    <dbReference type="NCBI Taxonomy" id="2100421"/>
    <lineage>
        <taxon>Viruses</taxon>
        <taxon>Duplodnaviria</taxon>
        <taxon>Heunggongvirae</taxon>
        <taxon>Uroviricota</taxon>
        <taxon>Caudoviricetes</taxon>
        <taxon>Peduoviridae</taxon>
        <taxon>Maltschvirus</taxon>
        <taxon>Maltschvirus maltsch</taxon>
    </lineage>
</organism>
<reference evidence="2" key="1">
    <citation type="submission" date="2020-05" db="EMBL/GenBank/DDBJ databases">
        <authorList>
            <person name="Chiriac C."/>
            <person name="Salcher M."/>
            <person name="Ghai R."/>
            <person name="Kavagutti S V."/>
        </authorList>
    </citation>
    <scope>NUCLEOTIDE SEQUENCE</scope>
</reference>
<dbReference type="Pfam" id="PF12705">
    <property type="entry name" value="PDDEXK_1"/>
    <property type="match status" value="1"/>
</dbReference>
<dbReference type="EMBL" id="LR797480">
    <property type="protein sequence ID" value="CAB4219643.1"/>
    <property type="molecule type" value="Genomic_DNA"/>
</dbReference>
<feature type="domain" description="PD-(D/E)XK endonuclease-like" evidence="1">
    <location>
        <begin position="92"/>
        <end position="232"/>
    </location>
</feature>
<accession>A0A6J5SL71</accession>
<evidence type="ECO:0000313" key="3">
    <source>
        <dbReference type="EMBL" id="CAB4219643.1"/>
    </source>
</evidence>
<proteinExistence type="predicted"/>
<evidence type="ECO:0000259" key="1">
    <source>
        <dbReference type="Pfam" id="PF12705"/>
    </source>
</evidence>
<protein>
    <submittedName>
        <fullName evidence="2">PD-(D/E)XK nuclease superfamily</fullName>
    </submittedName>
</protein>
<dbReference type="Gene3D" id="3.90.320.10">
    <property type="match status" value="1"/>
</dbReference>
<dbReference type="InterPro" id="IPR011604">
    <property type="entry name" value="PDDEXK-like_dom_sf"/>
</dbReference>
<dbReference type="EMBL" id="LR797420">
    <property type="protein sequence ID" value="CAB4214993.1"/>
    <property type="molecule type" value="Genomic_DNA"/>
</dbReference>
<evidence type="ECO:0000313" key="2">
    <source>
        <dbReference type="EMBL" id="CAB4214993.1"/>
    </source>
</evidence>
<dbReference type="InterPro" id="IPR038726">
    <property type="entry name" value="PDDEXK_AddAB-type"/>
</dbReference>
<name>A0A6J5SL71_9CAUD</name>
<gene>
    <name evidence="2" type="ORF">UFOVP1467_40</name>
    <name evidence="3" type="ORF">UFOVP1616_24</name>
</gene>